<evidence type="ECO:0000256" key="1">
    <source>
        <dbReference type="ARBA" id="ARBA00022679"/>
    </source>
</evidence>
<evidence type="ECO:0000256" key="3">
    <source>
        <dbReference type="SAM" id="MobiDB-lite"/>
    </source>
</evidence>
<accession>A0A6J6FP05</accession>
<dbReference type="Pfam" id="PF02518">
    <property type="entry name" value="HATPase_c"/>
    <property type="match status" value="1"/>
</dbReference>
<keyword evidence="1" id="KW-0808">Transferase</keyword>
<dbReference type="SUPFAM" id="SSF55781">
    <property type="entry name" value="GAF domain-like"/>
    <property type="match status" value="1"/>
</dbReference>
<protein>
    <submittedName>
        <fullName evidence="5">Unannotated protein</fullName>
    </submittedName>
</protein>
<evidence type="ECO:0000313" key="5">
    <source>
        <dbReference type="EMBL" id="CAB4586248.1"/>
    </source>
</evidence>
<dbReference type="GO" id="GO:0046983">
    <property type="term" value="F:protein dimerization activity"/>
    <property type="evidence" value="ECO:0007669"/>
    <property type="project" value="InterPro"/>
</dbReference>
<dbReference type="AlphaFoldDB" id="A0A6J6FP05"/>
<gene>
    <name evidence="5" type="ORF">UFOPK1722_01371</name>
</gene>
<dbReference type="SMART" id="SM00387">
    <property type="entry name" value="HATPase_c"/>
    <property type="match status" value="1"/>
</dbReference>
<feature type="compositionally biased region" description="Basic and acidic residues" evidence="3">
    <location>
        <begin position="13"/>
        <end position="25"/>
    </location>
</feature>
<evidence type="ECO:0000259" key="4">
    <source>
        <dbReference type="SMART" id="SM00387"/>
    </source>
</evidence>
<keyword evidence="2" id="KW-0418">Kinase</keyword>
<organism evidence="5">
    <name type="scientific">freshwater metagenome</name>
    <dbReference type="NCBI Taxonomy" id="449393"/>
    <lineage>
        <taxon>unclassified sequences</taxon>
        <taxon>metagenomes</taxon>
        <taxon>ecological metagenomes</taxon>
    </lineage>
</organism>
<proteinExistence type="predicted"/>
<dbReference type="EMBL" id="CAEZTS010000132">
    <property type="protein sequence ID" value="CAB4586248.1"/>
    <property type="molecule type" value="Genomic_DNA"/>
</dbReference>
<dbReference type="CDD" id="cd16917">
    <property type="entry name" value="HATPase_UhpB-NarQ-NarX-like"/>
    <property type="match status" value="1"/>
</dbReference>
<dbReference type="PANTHER" id="PTHR24421">
    <property type="entry name" value="NITRATE/NITRITE SENSOR PROTEIN NARX-RELATED"/>
    <property type="match status" value="1"/>
</dbReference>
<dbReference type="InterPro" id="IPR029016">
    <property type="entry name" value="GAF-like_dom_sf"/>
</dbReference>
<evidence type="ECO:0000256" key="2">
    <source>
        <dbReference type="ARBA" id="ARBA00022777"/>
    </source>
</evidence>
<dbReference type="Gene3D" id="1.20.5.1930">
    <property type="match status" value="1"/>
</dbReference>
<dbReference type="GO" id="GO:0000155">
    <property type="term" value="F:phosphorelay sensor kinase activity"/>
    <property type="evidence" value="ECO:0007669"/>
    <property type="project" value="InterPro"/>
</dbReference>
<sequence length="391" mass="42804">MQDETGEMSWPLVERRRSVRSEDPSGHLAQLSRANELLLSLQKMAVTLSSSLDADEVVQRGVENARRVVSADTVIVALLDQSDGTWTIVAGPDDVIGSASLNRDSPALRCIESERPVEASTGTIWAKAAHGVYQSLRARGQTLGFIAGEWADGHRPTVAEREAIVGVADALALALDNARIFARLAERVAHDERSRVARELHDRVSGSLAAIGFELDDLARGVDEAKRTEIMRVREHVGSTISDIRRLLDDLRADRDGRSLDATSVRELADRMSRRSGVEVAVRHGIDSENLLDRLASDGSATEIHLMIREALLNVERHARARRVDIVVSTYDEELMVVIHDDGRGFDPDLRGHGISGMRERAEWIGASIHFRSGSDGTTVTIRLPLGDVGS</sequence>
<dbReference type="InterPro" id="IPR011712">
    <property type="entry name" value="Sig_transdc_His_kin_sub3_dim/P"/>
</dbReference>
<dbReference type="Gene3D" id="3.30.565.10">
    <property type="entry name" value="Histidine kinase-like ATPase, C-terminal domain"/>
    <property type="match status" value="1"/>
</dbReference>
<dbReference type="Pfam" id="PF07730">
    <property type="entry name" value="HisKA_3"/>
    <property type="match status" value="1"/>
</dbReference>
<feature type="domain" description="Histidine kinase/HSP90-like ATPase" evidence="4">
    <location>
        <begin position="299"/>
        <end position="388"/>
    </location>
</feature>
<reference evidence="5" key="1">
    <citation type="submission" date="2020-05" db="EMBL/GenBank/DDBJ databases">
        <authorList>
            <person name="Chiriac C."/>
            <person name="Salcher M."/>
            <person name="Ghai R."/>
            <person name="Kavagutti S V."/>
        </authorList>
    </citation>
    <scope>NUCLEOTIDE SEQUENCE</scope>
</reference>
<dbReference type="SUPFAM" id="SSF55874">
    <property type="entry name" value="ATPase domain of HSP90 chaperone/DNA topoisomerase II/histidine kinase"/>
    <property type="match status" value="1"/>
</dbReference>
<dbReference type="Gene3D" id="3.30.450.40">
    <property type="match status" value="1"/>
</dbReference>
<name>A0A6J6FP05_9ZZZZ</name>
<dbReference type="GO" id="GO:0016020">
    <property type="term" value="C:membrane"/>
    <property type="evidence" value="ECO:0007669"/>
    <property type="project" value="InterPro"/>
</dbReference>
<dbReference type="InterPro" id="IPR003594">
    <property type="entry name" value="HATPase_dom"/>
</dbReference>
<dbReference type="InterPro" id="IPR050482">
    <property type="entry name" value="Sensor_HK_TwoCompSys"/>
</dbReference>
<dbReference type="InterPro" id="IPR036890">
    <property type="entry name" value="HATPase_C_sf"/>
</dbReference>
<feature type="region of interest" description="Disordered" evidence="3">
    <location>
        <begin position="1"/>
        <end position="27"/>
    </location>
</feature>